<name>A0A9P1GLE9_9DINO</name>
<evidence type="ECO:0000313" key="3">
    <source>
        <dbReference type="EMBL" id="CAI4015644.1"/>
    </source>
</evidence>
<feature type="domain" description="Reverse transcriptase Ty1/copia-type" evidence="2">
    <location>
        <begin position="437"/>
        <end position="560"/>
    </location>
</feature>
<evidence type="ECO:0000313" key="5">
    <source>
        <dbReference type="Proteomes" id="UP001152797"/>
    </source>
</evidence>
<dbReference type="AlphaFoldDB" id="A0A9P1GLE9"/>
<reference evidence="3" key="1">
    <citation type="submission" date="2022-10" db="EMBL/GenBank/DDBJ databases">
        <authorList>
            <person name="Chen Y."/>
            <person name="Dougan E. K."/>
            <person name="Chan C."/>
            <person name="Rhodes N."/>
            <person name="Thang M."/>
        </authorList>
    </citation>
    <scope>NUCLEOTIDE SEQUENCE</scope>
</reference>
<reference evidence="4 5" key="2">
    <citation type="submission" date="2024-05" db="EMBL/GenBank/DDBJ databases">
        <authorList>
            <person name="Chen Y."/>
            <person name="Shah S."/>
            <person name="Dougan E. K."/>
            <person name="Thang M."/>
            <person name="Chan C."/>
        </authorList>
    </citation>
    <scope>NUCLEOTIDE SEQUENCE [LARGE SCALE GENOMIC DNA]</scope>
</reference>
<gene>
    <name evidence="3" type="ORF">C1SCF055_LOCUS40463</name>
</gene>
<dbReference type="EMBL" id="CAMXCT020006541">
    <property type="protein sequence ID" value="CAL1169019.1"/>
    <property type="molecule type" value="Genomic_DNA"/>
</dbReference>
<evidence type="ECO:0000256" key="1">
    <source>
        <dbReference type="SAM" id="MobiDB-lite"/>
    </source>
</evidence>
<comment type="caution">
    <text evidence="3">The sequence shown here is derived from an EMBL/GenBank/DDBJ whole genome shotgun (WGS) entry which is preliminary data.</text>
</comment>
<dbReference type="EMBL" id="CAMXCT010006541">
    <property type="protein sequence ID" value="CAI4015644.1"/>
    <property type="molecule type" value="Genomic_DNA"/>
</dbReference>
<proteinExistence type="predicted"/>
<dbReference type="Pfam" id="PF07727">
    <property type="entry name" value="RVT_2"/>
    <property type="match status" value="1"/>
</dbReference>
<protein>
    <submittedName>
        <fullName evidence="4">Copia protein</fullName>
    </submittedName>
</protein>
<keyword evidence="5" id="KW-1185">Reference proteome</keyword>
<feature type="compositionally biased region" description="Polar residues" evidence="1">
    <location>
        <begin position="113"/>
        <end position="122"/>
    </location>
</feature>
<dbReference type="InterPro" id="IPR013103">
    <property type="entry name" value="RVT_2"/>
</dbReference>
<dbReference type="EMBL" id="CAMXCT030006541">
    <property type="protein sequence ID" value="CAL4802956.1"/>
    <property type="molecule type" value="Genomic_DNA"/>
</dbReference>
<evidence type="ECO:0000313" key="4">
    <source>
        <dbReference type="EMBL" id="CAL4802956.1"/>
    </source>
</evidence>
<dbReference type="Proteomes" id="UP001152797">
    <property type="component" value="Unassembled WGS sequence"/>
</dbReference>
<feature type="region of interest" description="Disordered" evidence="1">
    <location>
        <begin position="220"/>
        <end position="263"/>
    </location>
</feature>
<accession>A0A9P1GLE9</accession>
<sequence>MKLIKSTAEAVMESLRMLLIILMNQIEVKAPDQEITVQHATSLQSLLANVNAQKDRIEELSQILKETRSPKRSSSRVGPSPSEVGVLSDHSWELEEEEEIRAATRTPPKKSQPRSQGASTMSHMNQNLIPENNRESQLALTAQALESWGNKRVSWGKTHSGRRFTEVYEEHQSYVDWISARAKNATPAMQDFITYCQARSDMEKHALRGEATEVPGVGKVAVEDPGTMSGTLDLQVPKSDSTSRVSEEPHAENPEVSAPDFSHVMPANSWTSAAVSVEFNRKKNPLEEPHMNLCLKLENYVLKKWPSQKVLTMNGGNESIEDSNIVYNAFFSESNVPGPAIPSDEDTLWDDAQEDPRPYCEYEFEVPKQHVQRFMKDPKMNTSFLATAARRARSEVRYATLNASEKDLFDKAKTKELNCWLETSAVRKIMRSKISPNRIMTSRWILTWKPDPSMPKGQKAKARLVVRGYQDPELDQVSTESPTLSRDARMLCLQMISSMGWVVQNFDITTAFLRGKSDGRQLAMEPVPELQKLLKMTSDEVLLLEGNAYGRVDAPLLFYKVAFIQKNICKATVSTLLDANRVLIEAQQTADTSIMVSVLRLGRFRIFDESQTLQNNSHRKIAAKWVSLPTAALEDEDPLPGEITDFAIATAHGSRHGGAKARTLLLWAARYREV</sequence>
<feature type="region of interest" description="Disordered" evidence="1">
    <location>
        <begin position="63"/>
        <end position="122"/>
    </location>
</feature>
<evidence type="ECO:0000259" key="2">
    <source>
        <dbReference type="Pfam" id="PF07727"/>
    </source>
</evidence>
<organism evidence="3">
    <name type="scientific">Cladocopium goreaui</name>
    <dbReference type="NCBI Taxonomy" id="2562237"/>
    <lineage>
        <taxon>Eukaryota</taxon>
        <taxon>Sar</taxon>
        <taxon>Alveolata</taxon>
        <taxon>Dinophyceae</taxon>
        <taxon>Suessiales</taxon>
        <taxon>Symbiodiniaceae</taxon>
        <taxon>Cladocopium</taxon>
    </lineage>
</organism>
<dbReference type="OrthoDB" id="413361at2759"/>
<feature type="compositionally biased region" description="Polar residues" evidence="1">
    <location>
        <begin position="228"/>
        <end position="244"/>
    </location>
</feature>